<dbReference type="EMBL" id="AMCI01002577">
    <property type="protein sequence ID" value="EJX02350.1"/>
    <property type="molecule type" value="Genomic_DNA"/>
</dbReference>
<feature type="domain" description="BT-3987-like N-terminal" evidence="1">
    <location>
        <begin position="30"/>
        <end position="150"/>
    </location>
</feature>
<dbReference type="Gene3D" id="2.60.120.200">
    <property type="match status" value="1"/>
</dbReference>
<dbReference type="Pfam" id="PF08522">
    <property type="entry name" value="BT_3987-like_N"/>
    <property type="match status" value="1"/>
</dbReference>
<evidence type="ECO:0000259" key="1">
    <source>
        <dbReference type="Pfam" id="PF08522"/>
    </source>
</evidence>
<dbReference type="InterPro" id="IPR013320">
    <property type="entry name" value="ConA-like_dom_sf"/>
</dbReference>
<reference evidence="2" key="1">
    <citation type="journal article" date="2012" name="PLoS ONE">
        <title>Gene sets for utilization of primary and secondary nutrition supplies in the distal gut of endangered iberian lynx.</title>
        <authorList>
            <person name="Alcaide M."/>
            <person name="Messina E."/>
            <person name="Richter M."/>
            <person name="Bargiela R."/>
            <person name="Peplies J."/>
            <person name="Huws S.A."/>
            <person name="Newbold C.J."/>
            <person name="Golyshin P.N."/>
            <person name="Simon M.A."/>
            <person name="Lopez G."/>
            <person name="Yakimov M.M."/>
            <person name="Ferrer M."/>
        </authorList>
    </citation>
    <scope>NUCLEOTIDE SEQUENCE</scope>
</reference>
<accession>J9GQK8</accession>
<sequence length="405" mass="45224">MKLKYFSSLALGALSFFVGACDDAEYSEIENGVYIAEASPMDNYVQQVELQMVDEANVNRTFTVRMQRPASQDVQVKLEFDATMIDAYNAKNSTAYQMLPAKYIDMPQMETVIAAGQVSAPSLTMSIKPFTTPNQEQYAIPVRISSVVGAQATGNGNKLLLLLSSPLKQKSVVLNGRNSHTLKFKGDIAAPTWSFEFWLKVNNKTGMPTEPWFGTAAGDPNRPKRAQIFGDNSAPIHLDGTESVLLRYWADGVKKTGPTLQCQLNGPYMDSSEFWYPDTWYHIVYTYDGKTLTLYKDGEVDVTKEVSKDFIFKSLSFCSSFGWKMEIELTQIRLWNKALTKNAIKDGMSRQLPGNSDGLVGYWPCDEGKGTVLKDHTSNGNDIDFGNKKPSWSDTVYNFAHPNDK</sequence>
<protein>
    <recommendedName>
        <fullName evidence="1">BT-3987-like N-terminal domain-containing protein</fullName>
    </recommendedName>
</protein>
<dbReference type="InterPro" id="IPR013728">
    <property type="entry name" value="BT_3987-like_N"/>
</dbReference>
<proteinExistence type="predicted"/>
<evidence type="ECO:0000313" key="2">
    <source>
        <dbReference type="EMBL" id="EJX02350.1"/>
    </source>
</evidence>
<dbReference type="Gene3D" id="2.60.40.1740">
    <property type="entry name" value="hypothetical protein (bacova_03559)"/>
    <property type="match status" value="1"/>
</dbReference>
<comment type="caution">
    <text evidence="2">The sequence shown here is derived from an EMBL/GenBank/DDBJ whole genome shotgun (WGS) entry which is preliminary data.</text>
</comment>
<dbReference type="SUPFAM" id="SSF49899">
    <property type="entry name" value="Concanavalin A-like lectins/glucanases"/>
    <property type="match status" value="1"/>
</dbReference>
<organism evidence="2">
    <name type="scientific">gut metagenome</name>
    <dbReference type="NCBI Taxonomy" id="749906"/>
    <lineage>
        <taxon>unclassified sequences</taxon>
        <taxon>metagenomes</taxon>
        <taxon>organismal metagenomes</taxon>
    </lineage>
</organism>
<dbReference type="PROSITE" id="PS51257">
    <property type="entry name" value="PROKAR_LIPOPROTEIN"/>
    <property type="match status" value="1"/>
</dbReference>
<dbReference type="Pfam" id="PF13385">
    <property type="entry name" value="Laminin_G_3"/>
    <property type="match status" value="1"/>
</dbReference>
<gene>
    <name evidence="2" type="ORF">EVA_09540</name>
</gene>
<name>J9GQK8_9ZZZZ</name>
<dbReference type="AlphaFoldDB" id="J9GQK8"/>